<name>A0A2A2IBQ2_9BACI</name>
<gene>
    <name evidence="1" type="ORF">CIL05_16330</name>
</gene>
<dbReference type="OrthoDB" id="2380109at2"/>
<evidence type="ECO:0008006" key="3">
    <source>
        <dbReference type="Google" id="ProtNLM"/>
    </source>
</evidence>
<keyword evidence="2" id="KW-1185">Reference proteome</keyword>
<organism evidence="1 2">
    <name type="scientific">Virgibacillus profundi</name>
    <dbReference type="NCBI Taxonomy" id="2024555"/>
    <lineage>
        <taxon>Bacteria</taxon>
        <taxon>Bacillati</taxon>
        <taxon>Bacillota</taxon>
        <taxon>Bacilli</taxon>
        <taxon>Bacillales</taxon>
        <taxon>Bacillaceae</taxon>
        <taxon>Virgibacillus</taxon>
    </lineage>
</organism>
<dbReference type="InterPro" id="IPR026988">
    <property type="entry name" value="YaaC-like"/>
</dbReference>
<dbReference type="AlphaFoldDB" id="A0A2A2IBQ2"/>
<comment type="caution">
    <text evidence="1">The sequence shown here is derived from an EMBL/GenBank/DDBJ whole genome shotgun (WGS) entry which is preliminary data.</text>
</comment>
<reference evidence="1 2" key="1">
    <citation type="submission" date="2017-08" db="EMBL/GenBank/DDBJ databases">
        <title>Virgibacillus indicus sp. nov. and Virgibacillus profoundi sp. nov, two moderately halophilic bacteria isolated from marine sediment by using the Microfluidic Streak Plate.</title>
        <authorList>
            <person name="Xu B."/>
            <person name="Hu B."/>
            <person name="Wang J."/>
            <person name="Zhu Y."/>
            <person name="Huang L."/>
            <person name="Du W."/>
            <person name="Huang Y."/>
        </authorList>
    </citation>
    <scope>NUCLEOTIDE SEQUENCE [LARGE SCALE GENOMIC DNA]</scope>
    <source>
        <strain evidence="1 2">IO3-P3-H5</strain>
    </source>
</reference>
<sequence length="318" mass="37712">MKKIETFYTYLNSQQTAQQYLLHCYKNMENIDAEAKSYENCNAFMYYLDHGNKFYEDGKKLDMAVQPVLFFYGMVHLLKACLLTKRPNYPESTTLLAHGATSRKKKKKQYSFLDDEVKVQHNGLFPYSMEYLFSTKKSPFEKIKMADLFALIPEMDDLFKLHNQEMMLNVGRVGSPLLEFPALLLDSYHLTATAFIQRMKVHLPTIKYTDSDEEMIRMELSHPLNYTNGPFFIHQSSQKIYFPKKRNHFIPISEVMVHYLLLYNLSMLCRYETEWWGDLLVTKSDLDYPFIRYFLQLTSEKIPILLGNKLYHQYSERN</sequence>
<dbReference type="RefSeq" id="WP_095656617.1">
    <property type="nucleotide sequence ID" value="NZ_NPOA01000012.1"/>
</dbReference>
<evidence type="ECO:0000313" key="2">
    <source>
        <dbReference type="Proteomes" id="UP000218887"/>
    </source>
</evidence>
<proteinExistence type="predicted"/>
<protein>
    <recommendedName>
        <fullName evidence="3">YaaC-like Protein</fullName>
    </recommendedName>
</protein>
<dbReference type="Pfam" id="PF14175">
    <property type="entry name" value="YaaC"/>
    <property type="match status" value="1"/>
</dbReference>
<dbReference type="Proteomes" id="UP000218887">
    <property type="component" value="Unassembled WGS sequence"/>
</dbReference>
<evidence type="ECO:0000313" key="1">
    <source>
        <dbReference type="EMBL" id="PAV28503.1"/>
    </source>
</evidence>
<accession>A0A2A2IBQ2</accession>
<dbReference type="EMBL" id="NPOA01000012">
    <property type="protein sequence ID" value="PAV28503.1"/>
    <property type="molecule type" value="Genomic_DNA"/>
</dbReference>